<reference evidence="2 3" key="1">
    <citation type="submission" date="2018-06" db="EMBL/GenBank/DDBJ databases">
        <title>Genomic Encyclopedia of Archaeal and Bacterial Type Strains, Phase II (KMG-II): from individual species to whole genera.</title>
        <authorList>
            <person name="Goeker M."/>
        </authorList>
    </citation>
    <scope>NUCLEOTIDE SEQUENCE [LARGE SCALE GENOMIC DNA]</scope>
    <source>
        <strain evidence="2 3">DSM 6779</strain>
    </source>
</reference>
<dbReference type="PANTHER" id="PTHR42709:SF4">
    <property type="entry name" value="INNER MEMBRANE PROTEIN YQAA"/>
    <property type="match status" value="1"/>
</dbReference>
<feature type="transmembrane region" description="Helical" evidence="1">
    <location>
        <begin position="6"/>
        <end position="27"/>
    </location>
</feature>
<proteinExistence type="predicted"/>
<dbReference type="AlphaFoldDB" id="A0A2W7N842"/>
<dbReference type="InterPro" id="IPR051311">
    <property type="entry name" value="DedA_domain"/>
</dbReference>
<evidence type="ECO:0000256" key="1">
    <source>
        <dbReference type="SAM" id="Phobius"/>
    </source>
</evidence>
<dbReference type="EMBL" id="QKZK01000015">
    <property type="protein sequence ID" value="PZX15873.1"/>
    <property type="molecule type" value="Genomic_DNA"/>
</dbReference>
<keyword evidence="3" id="KW-1185">Reference proteome</keyword>
<organism evidence="2 3">
    <name type="scientific">Breznakibacter xylanolyticus</name>
    <dbReference type="NCBI Taxonomy" id="990"/>
    <lineage>
        <taxon>Bacteria</taxon>
        <taxon>Pseudomonadati</taxon>
        <taxon>Bacteroidota</taxon>
        <taxon>Bacteroidia</taxon>
        <taxon>Marinilabiliales</taxon>
        <taxon>Marinilabiliaceae</taxon>
        <taxon>Breznakibacter</taxon>
    </lineage>
</organism>
<dbReference type="OrthoDB" id="9814483at2"/>
<evidence type="ECO:0000313" key="2">
    <source>
        <dbReference type="EMBL" id="PZX15873.1"/>
    </source>
</evidence>
<dbReference type="Proteomes" id="UP000249239">
    <property type="component" value="Unassembled WGS sequence"/>
</dbReference>
<keyword evidence="1" id="KW-1133">Transmembrane helix</keyword>
<sequence>MIELGYWGLFLGSFLAATVVPFSSEALLSGMILSGGNPLVAIVVATLGNWMGGMSSYGLGHLGKLSWIERYLRVKPVQIEKFTNYINGRVLWASLLCWLPMVGDVIAVVLGLTRANIWISSVGMLAGKALRYVLWGWMTFGAMQWWQ</sequence>
<accession>A0A2W7N842</accession>
<dbReference type="RefSeq" id="WP_111445918.1">
    <property type="nucleotide sequence ID" value="NZ_QKZK01000015.1"/>
</dbReference>
<feature type="transmembrane region" description="Helical" evidence="1">
    <location>
        <begin position="39"/>
        <end position="59"/>
    </location>
</feature>
<evidence type="ECO:0000313" key="3">
    <source>
        <dbReference type="Proteomes" id="UP000249239"/>
    </source>
</evidence>
<comment type="caution">
    <text evidence="2">The sequence shown here is derived from an EMBL/GenBank/DDBJ whole genome shotgun (WGS) entry which is preliminary data.</text>
</comment>
<keyword evidence="1" id="KW-0812">Transmembrane</keyword>
<protein>
    <submittedName>
        <fullName evidence="2">Membrane protein YqaA with SNARE-associated domain</fullName>
    </submittedName>
</protein>
<keyword evidence="1" id="KW-0472">Membrane</keyword>
<name>A0A2W7N842_9BACT</name>
<dbReference type="PANTHER" id="PTHR42709">
    <property type="entry name" value="ALKALINE PHOSPHATASE LIKE PROTEIN"/>
    <property type="match status" value="1"/>
</dbReference>
<gene>
    <name evidence="2" type="ORF">LX69_02061</name>
</gene>
<feature type="transmembrane region" description="Helical" evidence="1">
    <location>
        <begin position="90"/>
        <end position="117"/>
    </location>
</feature>